<dbReference type="Proteomes" id="UP000535020">
    <property type="component" value="Unassembled WGS sequence"/>
</dbReference>
<proteinExistence type="predicted"/>
<name>A0A7Y9C506_9FLAO</name>
<dbReference type="SUPFAM" id="SSF109854">
    <property type="entry name" value="DinB/YfiT-like putative metalloenzymes"/>
    <property type="match status" value="1"/>
</dbReference>
<dbReference type="Pfam" id="PF12867">
    <property type="entry name" value="DinB_2"/>
    <property type="match status" value="1"/>
</dbReference>
<evidence type="ECO:0000313" key="2">
    <source>
        <dbReference type="EMBL" id="NYA70801.1"/>
    </source>
</evidence>
<reference evidence="2 3" key="1">
    <citation type="submission" date="2020-07" db="EMBL/GenBank/DDBJ databases">
        <authorList>
            <person name="Sun Q."/>
        </authorList>
    </citation>
    <scope>NUCLEOTIDE SEQUENCE [LARGE SCALE GENOMIC DNA]</scope>
    <source>
        <strain evidence="2 3">MAH-1</strain>
    </source>
</reference>
<evidence type="ECO:0000313" key="3">
    <source>
        <dbReference type="Proteomes" id="UP000535020"/>
    </source>
</evidence>
<dbReference type="InterPro" id="IPR034660">
    <property type="entry name" value="DinB/YfiT-like"/>
</dbReference>
<dbReference type="RefSeq" id="WP_176005625.1">
    <property type="nucleotide sequence ID" value="NZ_JABWMI010000010.1"/>
</dbReference>
<sequence>MENLQIQIQPTFDAMISAIRGCDDDNFNKIPFEGSWTAGQVAEHIRLSVKGIPELFMAKTEKTDRDPEQKIPIVAGIFLDFDKKFQSPDFIYPEMKTYERESFVAFYSDYCDKLERTVAQLDMSEICLGFEIPGLGPMTRQELLAFALFHTQRHTRQMRNICNSLKFSE</sequence>
<protein>
    <submittedName>
        <fullName evidence="2">DinB family protein</fullName>
    </submittedName>
</protein>
<accession>A0A7Y9C506</accession>
<organism evidence="2 3">
    <name type="scientific">Flavobacterium agri</name>
    <dbReference type="NCBI Taxonomy" id="2743471"/>
    <lineage>
        <taxon>Bacteria</taxon>
        <taxon>Pseudomonadati</taxon>
        <taxon>Bacteroidota</taxon>
        <taxon>Flavobacteriia</taxon>
        <taxon>Flavobacteriales</taxon>
        <taxon>Flavobacteriaceae</taxon>
        <taxon>Flavobacterium</taxon>
    </lineage>
</organism>
<dbReference type="AlphaFoldDB" id="A0A7Y9C506"/>
<dbReference type="InterPro" id="IPR024775">
    <property type="entry name" value="DinB-like"/>
</dbReference>
<dbReference type="Gene3D" id="1.20.120.450">
    <property type="entry name" value="dinb family like domain"/>
    <property type="match status" value="1"/>
</dbReference>
<feature type="domain" description="DinB-like" evidence="1">
    <location>
        <begin position="12"/>
        <end position="158"/>
    </location>
</feature>
<gene>
    <name evidence="2" type="ORF">HZF10_07725</name>
</gene>
<evidence type="ECO:0000259" key="1">
    <source>
        <dbReference type="Pfam" id="PF12867"/>
    </source>
</evidence>
<comment type="caution">
    <text evidence="2">The sequence shown here is derived from an EMBL/GenBank/DDBJ whole genome shotgun (WGS) entry which is preliminary data.</text>
</comment>
<dbReference type="EMBL" id="JACBJI010000003">
    <property type="protein sequence ID" value="NYA70801.1"/>
    <property type="molecule type" value="Genomic_DNA"/>
</dbReference>
<keyword evidence="3" id="KW-1185">Reference proteome</keyword>